<evidence type="ECO:0000256" key="8">
    <source>
        <dbReference type="ARBA" id="ARBA00023224"/>
    </source>
</evidence>
<comment type="similarity">
    <text evidence="2">Belongs to the G-protein coupled receptor 1 family.</text>
</comment>
<protein>
    <recommendedName>
        <fullName evidence="10">G-protein coupled receptors family 1 profile domain-containing protein</fullName>
    </recommendedName>
</protein>
<keyword evidence="3 9" id="KW-0812">Transmembrane</keyword>
<reference evidence="11" key="1">
    <citation type="journal article" date="2020" name="Cell">
        <title>Large-Scale Comparative Analyses of Tick Genomes Elucidate Their Genetic Diversity and Vector Capacities.</title>
        <authorList>
            <consortium name="Tick Genome and Microbiome Consortium (TIGMIC)"/>
            <person name="Jia N."/>
            <person name="Wang J."/>
            <person name="Shi W."/>
            <person name="Du L."/>
            <person name="Sun Y."/>
            <person name="Zhan W."/>
            <person name="Jiang J.F."/>
            <person name="Wang Q."/>
            <person name="Zhang B."/>
            <person name="Ji P."/>
            <person name="Bell-Sakyi L."/>
            <person name="Cui X.M."/>
            <person name="Yuan T.T."/>
            <person name="Jiang B.G."/>
            <person name="Yang W.F."/>
            <person name="Lam T.T."/>
            <person name="Chang Q.C."/>
            <person name="Ding S.J."/>
            <person name="Wang X.J."/>
            <person name="Zhu J.G."/>
            <person name="Ruan X.D."/>
            <person name="Zhao L."/>
            <person name="Wei J.T."/>
            <person name="Ye R.Z."/>
            <person name="Que T.C."/>
            <person name="Du C.H."/>
            <person name="Zhou Y.H."/>
            <person name="Cheng J.X."/>
            <person name="Dai P.F."/>
            <person name="Guo W.B."/>
            <person name="Han X.H."/>
            <person name="Huang E.J."/>
            <person name="Li L.F."/>
            <person name="Wei W."/>
            <person name="Gao Y.C."/>
            <person name="Liu J.Z."/>
            <person name="Shao H.Z."/>
            <person name="Wang X."/>
            <person name="Wang C.C."/>
            <person name="Yang T.C."/>
            <person name="Huo Q.B."/>
            <person name="Li W."/>
            <person name="Chen H.Y."/>
            <person name="Chen S.E."/>
            <person name="Zhou L.G."/>
            <person name="Ni X.B."/>
            <person name="Tian J.H."/>
            <person name="Sheng Y."/>
            <person name="Liu T."/>
            <person name="Pan Y.S."/>
            <person name="Xia L.Y."/>
            <person name="Li J."/>
            <person name="Zhao F."/>
            <person name="Cao W.C."/>
        </authorList>
    </citation>
    <scope>NUCLEOTIDE SEQUENCE</scope>
    <source>
        <strain evidence="11">Rsan-2018</strain>
    </source>
</reference>
<feature type="transmembrane region" description="Helical" evidence="9">
    <location>
        <begin position="16"/>
        <end position="34"/>
    </location>
</feature>
<evidence type="ECO:0000313" key="11">
    <source>
        <dbReference type="EMBL" id="KAH7982612.1"/>
    </source>
</evidence>
<keyword evidence="7" id="KW-0675">Receptor</keyword>
<sequence length="289" mass="32625">MYPLSFRWTRRRGPHIILVIWVVAGMLSSVQLVYGRAKEFTWAEETYYDCTEDWEANAGKVYTAVIFTVTFLTPMLALTFTYSSIGWKMWRHTSPGNADAQRDQQQLSAKMKASGQLHMIVDGIVVKMLATVVLMFAVCWLPIHMMNLVVYFDRDAMLPDTTEQEYLYIAAFFSCHWFSMANSFVNPIIYCFMSDNFRVDLRQLVVGCCPLLAMRTGGRSLGKRSSYGGGGSLPSSTMMLSSTTSSHHHQHHQRCNGFYTHSPTSVVALKTLGDCVAGEATTLRLPVYE</sequence>
<evidence type="ECO:0000256" key="5">
    <source>
        <dbReference type="ARBA" id="ARBA00023040"/>
    </source>
</evidence>
<dbReference type="EMBL" id="JABSTV010001245">
    <property type="protein sequence ID" value="KAH7982612.1"/>
    <property type="molecule type" value="Genomic_DNA"/>
</dbReference>
<keyword evidence="6 9" id="KW-0472">Membrane</keyword>
<dbReference type="PRINTS" id="PR00237">
    <property type="entry name" value="GPCRRHODOPSN"/>
</dbReference>
<dbReference type="GO" id="GO:0004930">
    <property type="term" value="F:G protein-coupled receptor activity"/>
    <property type="evidence" value="ECO:0007669"/>
    <property type="project" value="UniProtKB-KW"/>
</dbReference>
<evidence type="ECO:0000256" key="2">
    <source>
        <dbReference type="ARBA" id="ARBA00010663"/>
    </source>
</evidence>
<comment type="subcellular location">
    <subcellularLocation>
        <location evidence="1">Membrane</location>
        <topology evidence="1">Multi-pass membrane protein</topology>
    </subcellularLocation>
</comment>
<keyword evidence="8" id="KW-0807">Transducer</keyword>
<evidence type="ECO:0000256" key="7">
    <source>
        <dbReference type="ARBA" id="ARBA00023170"/>
    </source>
</evidence>
<feature type="transmembrane region" description="Helical" evidence="9">
    <location>
        <begin position="120"/>
        <end position="146"/>
    </location>
</feature>
<evidence type="ECO:0000256" key="6">
    <source>
        <dbReference type="ARBA" id="ARBA00023136"/>
    </source>
</evidence>
<evidence type="ECO:0000256" key="1">
    <source>
        <dbReference type="ARBA" id="ARBA00004141"/>
    </source>
</evidence>
<feature type="domain" description="G-protein coupled receptors family 1 profile" evidence="10">
    <location>
        <begin position="1"/>
        <end position="190"/>
    </location>
</feature>
<dbReference type="PANTHER" id="PTHR45695">
    <property type="entry name" value="LEUCOKININ RECEPTOR-RELATED"/>
    <property type="match status" value="1"/>
</dbReference>
<dbReference type="PROSITE" id="PS50262">
    <property type="entry name" value="G_PROTEIN_RECEP_F1_2"/>
    <property type="match status" value="1"/>
</dbReference>
<dbReference type="VEuPathDB" id="VectorBase:RSAN_051865"/>
<dbReference type="GO" id="GO:0005886">
    <property type="term" value="C:plasma membrane"/>
    <property type="evidence" value="ECO:0007669"/>
    <property type="project" value="TreeGrafter"/>
</dbReference>
<organism evidence="11 12">
    <name type="scientific">Rhipicephalus sanguineus</name>
    <name type="common">Brown dog tick</name>
    <name type="synonym">Ixodes sanguineus</name>
    <dbReference type="NCBI Taxonomy" id="34632"/>
    <lineage>
        <taxon>Eukaryota</taxon>
        <taxon>Metazoa</taxon>
        <taxon>Ecdysozoa</taxon>
        <taxon>Arthropoda</taxon>
        <taxon>Chelicerata</taxon>
        <taxon>Arachnida</taxon>
        <taxon>Acari</taxon>
        <taxon>Parasitiformes</taxon>
        <taxon>Ixodida</taxon>
        <taxon>Ixodoidea</taxon>
        <taxon>Ixodidae</taxon>
        <taxon>Rhipicephalinae</taxon>
        <taxon>Rhipicephalus</taxon>
        <taxon>Rhipicephalus</taxon>
    </lineage>
</organism>
<proteinExistence type="inferred from homology"/>
<comment type="caution">
    <text evidence="11">The sequence shown here is derived from an EMBL/GenBank/DDBJ whole genome shotgun (WGS) entry which is preliminary data.</text>
</comment>
<name>A0A9D4QI52_RHISA</name>
<reference evidence="11" key="2">
    <citation type="submission" date="2021-09" db="EMBL/GenBank/DDBJ databases">
        <authorList>
            <person name="Jia N."/>
            <person name="Wang J."/>
            <person name="Shi W."/>
            <person name="Du L."/>
            <person name="Sun Y."/>
            <person name="Zhan W."/>
            <person name="Jiang J."/>
            <person name="Wang Q."/>
            <person name="Zhang B."/>
            <person name="Ji P."/>
            <person name="Sakyi L.B."/>
            <person name="Cui X."/>
            <person name="Yuan T."/>
            <person name="Jiang B."/>
            <person name="Yang W."/>
            <person name="Lam T.T.-Y."/>
            <person name="Chang Q."/>
            <person name="Ding S."/>
            <person name="Wang X."/>
            <person name="Zhu J."/>
            <person name="Ruan X."/>
            <person name="Zhao L."/>
            <person name="Wei J."/>
            <person name="Que T."/>
            <person name="Du C."/>
            <person name="Cheng J."/>
            <person name="Dai P."/>
            <person name="Han X."/>
            <person name="Huang E."/>
            <person name="Gao Y."/>
            <person name="Liu J."/>
            <person name="Shao H."/>
            <person name="Ye R."/>
            <person name="Li L."/>
            <person name="Wei W."/>
            <person name="Wang X."/>
            <person name="Wang C."/>
            <person name="Huo Q."/>
            <person name="Li W."/>
            <person name="Guo W."/>
            <person name="Chen H."/>
            <person name="Chen S."/>
            <person name="Zhou L."/>
            <person name="Zhou L."/>
            <person name="Ni X."/>
            <person name="Tian J."/>
            <person name="Zhou Y."/>
            <person name="Sheng Y."/>
            <person name="Liu T."/>
            <person name="Pan Y."/>
            <person name="Xia L."/>
            <person name="Li J."/>
            <person name="Zhao F."/>
            <person name="Cao W."/>
        </authorList>
    </citation>
    <scope>NUCLEOTIDE SEQUENCE</scope>
    <source>
        <strain evidence="11">Rsan-2018</strain>
        <tissue evidence="11">Larvae</tissue>
    </source>
</reference>
<dbReference type="InterPro" id="IPR000276">
    <property type="entry name" value="GPCR_Rhodpsn"/>
</dbReference>
<keyword evidence="5" id="KW-0297">G-protein coupled receptor</keyword>
<dbReference type="Pfam" id="PF00001">
    <property type="entry name" value="7tm_1"/>
    <property type="match status" value="1"/>
</dbReference>
<evidence type="ECO:0000256" key="4">
    <source>
        <dbReference type="ARBA" id="ARBA00022989"/>
    </source>
</evidence>
<feature type="transmembrane region" description="Helical" evidence="9">
    <location>
        <begin position="166"/>
        <end position="193"/>
    </location>
</feature>
<feature type="transmembrane region" description="Helical" evidence="9">
    <location>
        <begin position="61"/>
        <end position="82"/>
    </location>
</feature>
<keyword evidence="4 9" id="KW-1133">Transmembrane helix</keyword>
<evidence type="ECO:0000256" key="9">
    <source>
        <dbReference type="SAM" id="Phobius"/>
    </source>
</evidence>
<dbReference type="SUPFAM" id="SSF81321">
    <property type="entry name" value="Family A G protein-coupled receptor-like"/>
    <property type="match status" value="1"/>
</dbReference>
<keyword evidence="12" id="KW-1185">Reference proteome</keyword>
<dbReference type="InterPro" id="IPR017452">
    <property type="entry name" value="GPCR_Rhodpsn_7TM"/>
</dbReference>
<dbReference type="Gene3D" id="1.20.1070.10">
    <property type="entry name" value="Rhodopsin 7-helix transmembrane proteins"/>
    <property type="match status" value="1"/>
</dbReference>
<evidence type="ECO:0000313" key="12">
    <source>
        <dbReference type="Proteomes" id="UP000821837"/>
    </source>
</evidence>
<dbReference type="PANTHER" id="PTHR45695:SF9">
    <property type="entry name" value="LEUCOKININ RECEPTOR"/>
    <property type="match status" value="1"/>
</dbReference>
<dbReference type="Proteomes" id="UP000821837">
    <property type="component" value="Chromosome 1"/>
</dbReference>
<gene>
    <name evidence="11" type="ORF">HPB52_006118</name>
</gene>
<evidence type="ECO:0000259" key="10">
    <source>
        <dbReference type="PROSITE" id="PS50262"/>
    </source>
</evidence>
<dbReference type="AlphaFoldDB" id="A0A9D4QI52"/>
<accession>A0A9D4QI52</accession>
<evidence type="ECO:0000256" key="3">
    <source>
        <dbReference type="ARBA" id="ARBA00022692"/>
    </source>
</evidence>